<evidence type="ECO:0000256" key="1">
    <source>
        <dbReference type="SAM" id="MobiDB-lite"/>
    </source>
</evidence>
<evidence type="ECO:0000313" key="2">
    <source>
        <dbReference type="EMBL" id="KAH7533528.1"/>
    </source>
</evidence>
<evidence type="ECO:0008006" key="4">
    <source>
        <dbReference type="Google" id="ProtNLM"/>
    </source>
</evidence>
<organism evidence="2 3">
    <name type="scientific">Ziziphus jujuba var. spinosa</name>
    <dbReference type="NCBI Taxonomy" id="714518"/>
    <lineage>
        <taxon>Eukaryota</taxon>
        <taxon>Viridiplantae</taxon>
        <taxon>Streptophyta</taxon>
        <taxon>Embryophyta</taxon>
        <taxon>Tracheophyta</taxon>
        <taxon>Spermatophyta</taxon>
        <taxon>Magnoliopsida</taxon>
        <taxon>eudicotyledons</taxon>
        <taxon>Gunneridae</taxon>
        <taxon>Pentapetalae</taxon>
        <taxon>rosids</taxon>
        <taxon>fabids</taxon>
        <taxon>Rosales</taxon>
        <taxon>Rhamnaceae</taxon>
        <taxon>Paliureae</taxon>
        <taxon>Ziziphus</taxon>
    </lineage>
</organism>
<sequence length="217" mass="24851">MDSCGGEDEHELRGHPWPTWLQLLHWNTGSKGGEPWIEYPWGCALLCMRENEEEKEDGTLAPCGVAGVLICHKNVLKVRNILARGLCFDFWKDPWTLNRPDFLPKPNNQSYNTVGMVFQNLMARGVDMERNNCVHGGNSPENEVHVFFHCEIARRIWFGSPWKIRWEAMGYNDLMKCKDGGLISKLDKQQSQGIGRSKFARKSFQKGPKWSDPATKS</sequence>
<gene>
    <name evidence="2" type="ORF">FEM48_Zijuj04G0140500</name>
</gene>
<evidence type="ECO:0000313" key="3">
    <source>
        <dbReference type="Proteomes" id="UP000813462"/>
    </source>
</evidence>
<feature type="region of interest" description="Disordered" evidence="1">
    <location>
        <begin position="188"/>
        <end position="217"/>
    </location>
</feature>
<reference evidence="2" key="1">
    <citation type="journal article" date="2021" name="Front. Plant Sci.">
        <title>Chromosome-Scale Genome Assembly for Chinese Sour Jujube and Insights Into Its Genome Evolution and Domestication Signature.</title>
        <authorList>
            <person name="Shen L.-Y."/>
            <person name="Luo H."/>
            <person name="Wang X.-L."/>
            <person name="Wang X.-M."/>
            <person name="Qiu X.-J."/>
            <person name="Liu H."/>
            <person name="Zhou S.-S."/>
            <person name="Jia K.-H."/>
            <person name="Nie S."/>
            <person name="Bao Y.-T."/>
            <person name="Zhang R.-G."/>
            <person name="Yun Q.-Z."/>
            <person name="Chai Y.-H."/>
            <person name="Lu J.-Y."/>
            <person name="Li Y."/>
            <person name="Zhao S.-W."/>
            <person name="Mao J.-F."/>
            <person name="Jia S.-G."/>
            <person name="Mao Y.-M."/>
        </authorList>
    </citation>
    <scope>NUCLEOTIDE SEQUENCE</scope>
    <source>
        <strain evidence="2">AT0</strain>
        <tissue evidence="2">Leaf</tissue>
    </source>
</reference>
<dbReference type="EMBL" id="JAEACU010000004">
    <property type="protein sequence ID" value="KAH7533528.1"/>
    <property type="molecule type" value="Genomic_DNA"/>
</dbReference>
<protein>
    <recommendedName>
        <fullName evidence="4">Reverse transcriptase zinc-binding domain-containing protein</fullName>
    </recommendedName>
</protein>
<name>A0A978VKA9_ZIZJJ</name>
<dbReference type="AlphaFoldDB" id="A0A978VKA9"/>
<proteinExistence type="predicted"/>
<accession>A0A978VKA9</accession>
<comment type="caution">
    <text evidence="2">The sequence shown here is derived from an EMBL/GenBank/DDBJ whole genome shotgun (WGS) entry which is preliminary data.</text>
</comment>
<dbReference type="Proteomes" id="UP000813462">
    <property type="component" value="Unassembled WGS sequence"/>
</dbReference>